<proteinExistence type="predicted"/>
<comment type="caution">
    <text evidence="1">The sequence shown here is derived from an EMBL/GenBank/DDBJ whole genome shotgun (WGS) entry which is preliminary data.</text>
</comment>
<organism evidence="1 2">
    <name type="scientific">Cesiribacter andamanensis AMV16</name>
    <dbReference type="NCBI Taxonomy" id="1279009"/>
    <lineage>
        <taxon>Bacteria</taxon>
        <taxon>Pseudomonadati</taxon>
        <taxon>Bacteroidota</taxon>
        <taxon>Cytophagia</taxon>
        <taxon>Cytophagales</taxon>
        <taxon>Cesiribacteraceae</taxon>
        <taxon>Cesiribacter</taxon>
    </lineage>
</organism>
<dbReference type="eggNOG" id="ENOG5032R9T">
    <property type="taxonomic scope" value="Bacteria"/>
</dbReference>
<dbReference type="Proteomes" id="UP000011910">
    <property type="component" value="Unassembled WGS sequence"/>
</dbReference>
<keyword evidence="2" id="KW-1185">Reference proteome</keyword>
<dbReference type="OrthoDB" id="766141at2"/>
<dbReference type="STRING" id="1279009.ADICEAN_01156"/>
<protein>
    <submittedName>
        <fullName evidence="1">Uncharacterized protein</fullName>
    </submittedName>
</protein>
<reference evidence="1 2" key="1">
    <citation type="journal article" date="2013" name="Genome Announc.">
        <title>Draft Genome Sequence of Cesiribacter andamanensis Strain AMV16T, Isolated from a Soil Sample from a Mud Volcano in the Andaman Islands, India.</title>
        <authorList>
            <person name="Shivaji S."/>
            <person name="Ara S."/>
            <person name="Begum Z."/>
            <person name="Srinivas T.N."/>
            <person name="Singh A."/>
            <person name="Kumar Pinnaka A."/>
        </authorList>
    </citation>
    <scope>NUCLEOTIDE SEQUENCE [LARGE SCALE GENOMIC DNA]</scope>
    <source>
        <strain evidence="1 2">AMV16</strain>
    </source>
</reference>
<accession>M7N8Z4</accession>
<dbReference type="AlphaFoldDB" id="M7N8Z4"/>
<evidence type="ECO:0000313" key="1">
    <source>
        <dbReference type="EMBL" id="EMR03722.1"/>
    </source>
</evidence>
<sequence>MIFYGTKATPVGVYKAERLKCQNCGEDNKVQFEVYARYFHLYWIPTFPLGKVAVSTCQHCKHALDHKQFGADQQYQYAYERVKGQTSTPKWHFAGLLLICSLLTWGVISNIQSGEEQQGYIAQPQAGDVYDVKSADGYYSTLRVSAIEGDVLHLQVNEYAVNKASATHTIDKAENYSEEFMEMTQAEIAEMFEKGEITRVKR</sequence>
<dbReference type="RefSeq" id="WP_009194556.1">
    <property type="nucleotide sequence ID" value="NZ_AODQ01000019.1"/>
</dbReference>
<evidence type="ECO:0000313" key="2">
    <source>
        <dbReference type="Proteomes" id="UP000011910"/>
    </source>
</evidence>
<name>M7N8Z4_9BACT</name>
<gene>
    <name evidence="1" type="ORF">ADICEAN_01156</name>
</gene>
<dbReference type="EMBL" id="AODQ01000019">
    <property type="protein sequence ID" value="EMR03722.1"/>
    <property type="molecule type" value="Genomic_DNA"/>
</dbReference>